<dbReference type="InterPro" id="IPR032710">
    <property type="entry name" value="NTF2-like_dom_sf"/>
</dbReference>
<reference evidence="2 3" key="1">
    <citation type="journal article" date="2015" name="Genome Announc.">
        <title>Expanding the biotechnology potential of lactobacilli through comparative genomics of 213 strains and associated genera.</title>
        <authorList>
            <person name="Sun Z."/>
            <person name="Harris H.M."/>
            <person name="McCann A."/>
            <person name="Guo C."/>
            <person name="Argimon S."/>
            <person name="Zhang W."/>
            <person name="Yang X."/>
            <person name="Jeffery I.B."/>
            <person name="Cooney J.C."/>
            <person name="Kagawa T.F."/>
            <person name="Liu W."/>
            <person name="Song Y."/>
            <person name="Salvetti E."/>
            <person name="Wrobel A."/>
            <person name="Rasinkangas P."/>
            <person name="Parkhill J."/>
            <person name="Rea M.C."/>
            <person name="O'Sullivan O."/>
            <person name="Ritari J."/>
            <person name="Douillard F.P."/>
            <person name="Paul Ross R."/>
            <person name="Yang R."/>
            <person name="Briner A.E."/>
            <person name="Felis G.E."/>
            <person name="de Vos W.M."/>
            <person name="Barrangou R."/>
            <person name="Klaenhammer T.R."/>
            <person name="Caufield P.W."/>
            <person name="Cui Y."/>
            <person name="Zhang H."/>
            <person name="O'Toole P.W."/>
        </authorList>
    </citation>
    <scope>NUCLEOTIDE SEQUENCE [LARGE SCALE GENOMIC DNA]</scope>
    <source>
        <strain evidence="2 3">DSM 21051</strain>
    </source>
</reference>
<name>A0A0R2CXV9_9LACO</name>
<dbReference type="AlphaFoldDB" id="A0A0R2CXV9"/>
<organism evidence="2 3">
    <name type="scientific">Liquorilactobacillus aquaticus DSM 21051</name>
    <dbReference type="NCBI Taxonomy" id="1423725"/>
    <lineage>
        <taxon>Bacteria</taxon>
        <taxon>Bacillati</taxon>
        <taxon>Bacillota</taxon>
        <taxon>Bacilli</taxon>
        <taxon>Lactobacillales</taxon>
        <taxon>Lactobacillaceae</taxon>
        <taxon>Liquorilactobacillus</taxon>
    </lineage>
</organism>
<keyword evidence="3" id="KW-1185">Reference proteome</keyword>
<evidence type="ECO:0000259" key="1">
    <source>
        <dbReference type="Pfam" id="PF12680"/>
    </source>
</evidence>
<dbReference type="Pfam" id="PF12680">
    <property type="entry name" value="SnoaL_2"/>
    <property type="match status" value="1"/>
</dbReference>
<dbReference type="InterPro" id="IPR037401">
    <property type="entry name" value="SnoaL-like"/>
</dbReference>
<dbReference type="SUPFAM" id="SSF54427">
    <property type="entry name" value="NTF2-like"/>
    <property type="match status" value="1"/>
</dbReference>
<protein>
    <recommendedName>
        <fullName evidence="1">SnoaL-like domain-containing protein</fullName>
    </recommendedName>
</protein>
<proteinExistence type="predicted"/>
<comment type="caution">
    <text evidence="2">The sequence shown here is derived from an EMBL/GenBank/DDBJ whole genome shotgun (WGS) entry which is preliminary data.</text>
</comment>
<accession>A0A0R2CXV9</accession>
<dbReference type="PATRIC" id="fig|1423725.3.peg.347"/>
<dbReference type="STRING" id="1423725.FC19_GL000339"/>
<evidence type="ECO:0000313" key="2">
    <source>
        <dbReference type="EMBL" id="KRM96815.1"/>
    </source>
</evidence>
<dbReference type="Proteomes" id="UP000051015">
    <property type="component" value="Unassembled WGS sequence"/>
</dbReference>
<feature type="domain" description="SnoaL-like" evidence="1">
    <location>
        <begin position="13"/>
        <end position="112"/>
    </location>
</feature>
<gene>
    <name evidence="2" type="ORF">FC19_GL000339</name>
</gene>
<dbReference type="EMBL" id="AYZD01000011">
    <property type="protein sequence ID" value="KRM96815.1"/>
    <property type="molecule type" value="Genomic_DNA"/>
</dbReference>
<sequence length="132" mass="15750">MMVLRQSSLERLIEEYFKAWVTRDFPNIEYFFTHDVYYRECNGASYRGLNELNGWINSMLKKQTVLEWDISNIEKTDSGVFIVMWFFHAKEEKEYNFDGVSLIDFTDDKISHISEYAASHDLYRPFKETGSN</sequence>
<dbReference type="Gene3D" id="3.10.450.50">
    <property type="match status" value="1"/>
</dbReference>
<evidence type="ECO:0000313" key="3">
    <source>
        <dbReference type="Proteomes" id="UP000051015"/>
    </source>
</evidence>